<protein>
    <submittedName>
        <fullName evidence="2">Uncharacterized protein</fullName>
    </submittedName>
</protein>
<evidence type="ECO:0000313" key="3">
    <source>
        <dbReference type="Proteomes" id="UP000299102"/>
    </source>
</evidence>
<accession>A0A4C1W1R7</accession>
<proteinExistence type="predicted"/>
<feature type="region of interest" description="Disordered" evidence="1">
    <location>
        <begin position="1"/>
        <end position="25"/>
    </location>
</feature>
<reference evidence="2 3" key="1">
    <citation type="journal article" date="2019" name="Commun. Biol.">
        <title>The bagworm genome reveals a unique fibroin gene that provides high tensile strength.</title>
        <authorList>
            <person name="Kono N."/>
            <person name="Nakamura H."/>
            <person name="Ohtoshi R."/>
            <person name="Tomita M."/>
            <person name="Numata K."/>
            <person name="Arakawa K."/>
        </authorList>
    </citation>
    <scope>NUCLEOTIDE SEQUENCE [LARGE SCALE GENOMIC DNA]</scope>
</reference>
<dbReference type="Proteomes" id="UP000299102">
    <property type="component" value="Unassembled WGS sequence"/>
</dbReference>
<dbReference type="AlphaFoldDB" id="A0A4C1W1R7"/>
<name>A0A4C1W1R7_EUMVA</name>
<evidence type="ECO:0000313" key="2">
    <source>
        <dbReference type="EMBL" id="GBP45013.1"/>
    </source>
</evidence>
<organism evidence="2 3">
    <name type="scientific">Eumeta variegata</name>
    <name type="common">Bagworm moth</name>
    <name type="synonym">Eumeta japonica</name>
    <dbReference type="NCBI Taxonomy" id="151549"/>
    <lineage>
        <taxon>Eukaryota</taxon>
        <taxon>Metazoa</taxon>
        <taxon>Ecdysozoa</taxon>
        <taxon>Arthropoda</taxon>
        <taxon>Hexapoda</taxon>
        <taxon>Insecta</taxon>
        <taxon>Pterygota</taxon>
        <taxon>Neoptera</taxon>
        <taxon>Endopterygota</taxon>
        <taxon>Lepidoptera</taxon>
        <taxon>Glossata</taxon>
        <taxon>Ditrysia</taxon>
        <taxon>Tineoidea</taxon>
        <taxon>Psychidae</taxon>
        <taxon>Oiketicinae</taxon>
        <taxon>Eumeta</taxon>
    </lineage>
</organism>
<evidence type="ECO:0000256" key="1">
    <source>
        <dbReference type="SAM" id="MobiDB-lite"/>
    </source>
</evidence>
<gene>
    <name evidence="2" type="ORF">EVAR_33442_1</name>
</gene>
<keyword evidence="3" id="KW-1185">Reference proteome</keyword>
<comment type="caution">
    <text evidence="2">The sequence shown here is derived from an EMBL/GenBank/DDBJ whole genome shotgun (WGS) entry which is preliminary data.</text>
</comment>
<sequence>MLRESTTPRAPSGGESAAGPDMTDKRSEEFLVKGQRFEKKRFDICLKMCFTQASRVARHIFELRRLLATVRPTISHFDDPREQGPRVRSAPAATARNTNFRRLLCCGRTIWDFFIVRTDCVNLERSDRYRCDVEMTSARGRAAEALTAT</sequence>
<dbReference type="EMBL" id="BGZK01000462">
    <property type="protein sequence ID" value="GBP45013.1"/>
    <property type="molecule type" value="Genomic_DNA"/>
</dbReference>